<evidence type="ECO:0000259" key="12">
    <source>
        <dbReference type="Pfam" id="PF04577"/>
    </source>
</evidence>
<keyword evidence="4" id="KW-0732">Signal</keyword>
<gene>
    <name evidence="13" type="ORF">KP79_PYT14432</name>
</gene>
<dbReference type="InterPro" id="IPR049625">
    <property type="entry name" value="Glyco_transf_61_cat"/>
</dbReference>
<evidence type="ECO:0000313" key="14">
    <source>
        <dbReference type="Proteomes" id="UP000242188"/>
    </source>
</evidence>
<dbReference type="Proteomes" id="UP000242188">
    <property type="component" value="Unassembled WGS sequence"/>
</dbReference>
<comment type="catalytic activity">
    <reaction evidence="10">
        <text>L-threonyl-[protein] + UDP-N-acetyl-alpha-D-glucosamine = 3-O-(N-acetyl-beta-D-glucosaminyl)-L-threonyl-[protein] + UDP + H(+)</text>
        <dbReference type="Rhea" id="RHEA:48908"/>
        <dbReference type="Rhea" id="RHEA-COMP:11060"/>
        <dbReference type="Rhea" id="RHEA-COMP:12252"/>
        <dbReference type="ChEBI" id="CHEBI:15378"/>
        <dbReference type="ChEBI" id="CHEBI:30013"/>
        <dbReference type="ChEBI" id="CHEBI:57705"/>
        <dbReference type="ChEBI" id="CHEBI:58223"/>
        <dbReference type="ChEBI" id="CHEBI:90840"/>
        <dbReference type="EC" id="2.4.1.255"/>
    </reaction>
</comment>
<accession>A0A210Q635</accession>
<evidence type="ECO:0000256" key="8">
    <source>
        <dbReference type="ARBA" id="ARBA00042574"/>
    </source>
</evidence>
<evidence type="ECO:0000256" key="11">
    <source>
        <dbReference type="SAM" id="Phobius"/>
    </source>
</evidence>
<comment type="catalytic activity">
    <reaction evidence="9">
        <text>L-seryl-[protein] + UDP-N-acetyl-alpha-D-glucosamine = 3-O-(N-acetyl-beta-D-glucosaminyl)-L-seryl-[protein] + UDP + H(+)</text>
        <dbReference type="Rhea" id="RHEA:48904"/>
        <dbReference type="Rhea" id="RHEA-COMP:9863"/>
        <dbReference type="Rhea" id="RHEA-COMP:12251"/>
        <dbReference type="ChEBI" id="CHEBI:15378"/>
        <dbReference type="ChEBI" id="CHEBI:29999"/>
        <dbReference type="ChEBI" id="CHEBI:57705"/>
        <dbReference type="ChEBI" id="CHEBI:58223"/>
        <dbReference type="ChEBI" id="CHEBI:90838"/>
        <dbReference type="EC" id="2.4.1.255"/>
    </reaction>
</comment>
<feature type="transmembrane region" description="Helical" evidence="11">
    <location>
        <begin position="21"/>
        <end position="40"/>
    </location>
</feature>
<keyword evidence="14" id="KW-1185">Reference proteome</keyword>
<evidence type="ECO:0000256" key="9">
    <source>
        <dbReference type="ARBA" id="ARBA00048317"/>
    </source>
</evidence>
<protein>
    <recommendedName>
        <fullName evidence="7">EGF domain-specific O-linked N-acetylglucosamine transferase</fullName>
        <ecNumber evidence="1">2.4.1.255</ecNumber>
    </recommendedName>
    <alternativeName>
        <fullName evidence="8">Extracellular O-linked N-acetylglucosamine transferase</fullName>
    </alternativeName>
</protein>
<keyword evidence="11" id="KW-0812">Transmembrane</keyword>
<evidence type="ECO:0000256" key="4">
    <source>
        <dbReference type="ARBA" id="ARBA00022729"/>
    </source>
</evidence>
<dbReference type="InterPro" id="IPR007657">
    <property type="entry name" value="Glycosyltransferase_61"/>
</dbReference>
<dbReference type="Pfam" id="PF04577">
    <property type="entry name" value="Glyco_transf_61"/>
    <property type="match status" value="1"/>
</dbReference>
<dbReference type="PANTHER" id="PTHR20961:SF148">
    <property type="entry name" value="EGF DOMAIN-SPECIFIC O-LINKED N-ACETYLGLUCOSAMINE TRANSFERASE"/>
    <property type="match status" value="1"/>
</dbReference>
<organism evidence="13 14">
    <name type="scientific">Mizuhopecten yessoensis</name>
    <name type="common">Japanese scallop</name>
    <name type="synonym">Patinopecten yessoensis</name>
    <dbReference type="NCBI Taxonomy" id="6573"/>
    <lineage>
        <taxon>Eukaryota</taxon>
        <taxon>Metazoa</taxon>
        <taxon>Spiralia</taxon>
        <taxon>Lophotrochozoa</taxon>
        <taxon>Mollusca</taxon>
        <taxon>Bivalvia</taxon>
        <taxon>Autobranchia</taxon>
        <taxon>Pteriomorphia</taxon>
        <taxon>Pectinida</taxon>
        <taxon>Pectinoidea</taxon>
        <taxon>Pectinidae</taxon>
        <taxon>Mizuhopecten</taxon>
    </lineage>
</organism>
<dbReference type="OrthoDB" id="529273at2759"/>
<dbReference type="STRING" id="6573.A0A210Q635"/>
<keyword evidence="3 13" id="KW-0808">Transferase</keyword>
<dbReference type="EMBL" id="NEDP02004845">
    <property type="protein sequence ID" value="OWF44197.1"/>
    <property type="molecule type" value="Genomic_DNA"/>
</dbReference>
<proteinExistence type="predicted"/>
<keyword evidence="11" id="KW-0472">Membrane</keyword>
<feature type="domain" description="Glycosyltransferase 61 catalytic" evidence="12">
    <location>
        <begin position="305"/>
        <end position="395"/>
    </location>
</feature>
<keyword evidence="5" id="KW-0256">Endoplasmic reticulum</keyword>
<sequence length="462" mass="53125">MIRIGRSLPKVRWMRPTSNRSWIITSLIIIAFVIGIHKTFHRYKSDDLSELTLTILTAIKGSSDPDYIHIDSSGNHIWQKKCGGNVNIINHKVLLLRDGTLFGHFIDAKRTGGDDVLRVIGQPENDEFVRVNKGFIRVPCDDVVLPKLYIQSTYQHFIKTIDITTQHQKYGGTTEQKYLQPFGIVVERKDYANVYWTMIELYNAFLTTKMFSRDPSQTCIVVLDVHPRGKLDELWSMVFQRVIRVKEIKDQEVNFRDLIFGIDTYSGPITAGMELLPFIYEFQETIYRANALCIPAKTPCSLGSQYLNITLILRNNYVAHARNPSGKIKRKLLNEEEIINEIRSAMPSTKLTAVQLDDLSMEDQVKLIYNTDILIGVHGAGLGHVIMMRPQSGLIELFPTLYFLFRNKHFEEFANWVGVHYSSWYNCDVFFGDSEWLYVPPKTVVQLLQEMTTKICSGITLK</sequence>
<comment type="caution">
    <text evidence="13">The sequence shown here is derived from an EMBL/GenBank/DDBJ whole genome shotgun (WGS) entry which is preliminary data.</text>
</comment>
<keyword evidence="11" id="KW-1133">Transmembrane helix</keyword>
<evidence type="ECO:0000256" key="10">
    <source>
        <dbReference type="ARBA" id="ARBA00049432"/>
    </source>
</evidence>
<evidence type="ECO:0000256" key="6">
    <source>
        <dbReference type="ARBA" id="ARBA00023180"/>
    </source>
</evidence>
<name>A0A210Q635_MIZYE</name>
<evidence type="ECO:0000256" key="2">
    <source>
        <dbReference type="ARBA" id="ARBA00022676"/>
    </source>
</evidence>
<evidence type="ECO:0000256" key="1">
    <source>
        <dbReference type="ARBA" id="ARBA00011970"/>
    </source>
</evidence>
<dbReference type="GO" id="GO:0097363">
    <property type="term" value="F:protein O-acetylglucosaminyltransferase activity"/>
    <property type="evidence" value="ECO:0007669"/>
    <property type="project" value="UniProtKB-EC"/>
</dbReference>
<dbReference type="PANTHER" id="PTHR20961">
    <property type="entry name" value="GLYCOSYLTRANSFERASE"/>
    <property type="match status" value="1"/>
</dbReference>
<dbReference type="AlphaFoldDB" id="A0A210Q635"/>
<evidence type="ECO:0000256" key="3">
    <source>
        <dbReference type="ARBA" id="ARBA00022679"/>
    </source>
</evidence>
<evidence type="ECO:0000313" key="13">
    <source>
        <dbReference type="EMBL" id="OWF44197.1"/>
    </source>
</evidence>
<reference evidence="13 14" key="1">
    <citation type="journal article" date="2017" name="Nat. Ecol. Evol.">
        <title>Scallop genome provides insights into evolution of bilaterian karyotype and development.</title>
        <authorList>
            <person name="Wang S."/>
            <person name="Zhang J."/>
            <person name="Jiao W."/>
            <person name="Li J."/>
            <person name="Xun X."/>
            <person name="Sun Y."/>
            <person name="Guo X."/>
            <person name="Huan P."/>
            <person name="Dong B."/>
            <person name="Zhang L."/>
            <person name="Hu X."/>
            <person name="Sun X."/>
            <person name="Wang J."/>
            <person name="Zhao C."/>
            <person name="Wang Y."/>
            <person name="Wang D."/>
            <person name="Huang X."/>
            <person name="Wang R."/>
            <person name="Lv J."/>
            <person name="Li Y."/>
            <person name="Zhang Z."/>
            <person name="Liu B."/>
            <person name="Lu W."/>
            <person name="Hui Y."/>
            <person name="Liang J."/>
            <person name="Zhou Z."/>
            <person name="Hou R."/>
            <person name="Li X."/>
            <person name="Liu Y."/>
            <person name="Li H."/>
            <person name="Ning X."/>
            <person name="Lin Y."/>
            <person name="Zhao L."/>
            <person name="Xing Q."/>
            <person name="Dou J."/>
            <person name="Li Y."/>
            <person name="Mao J."/>
            <person name="Guo H."/>
            <person name="Dou H."/>
            <person name="Li T."/>
            <person name="Mu C."/>
            <person name="Jiang W."/>
            <person name="Fu Q."/>
            <person name="Fu X."/>
            <person name="Miao Y."/>
            <person name="Liu J."/>
            <person name="Yu Q."/>
            <person name="Li R."/>
            <person name="Liao H."/>
            <person name="Li X."/>
            <person name="Kong Y."/>
            <person name="Jiang Z."/>
            <person name="Chourrout D."/>
            <person name="Li R."/>
            <person name="Bao Z."/>
        </authorList>
    </citation>
    <scope>NUCLEOTIDE SEQUENCE [LARGE SCALE GENOMIC DNA]</scope>
    <source>
        <strain evidence="13 14">PY_sf001</strain>
    </source>
</reference>
<evidence type="ECO:0000256" key="7">
    <source>
        <dbReference type="ARBA" id="ARBA00040944"/>
    </source>
</evidence>
<dbReference type="EC" id="2.4.1.255" evidence="1"/>
<keyword evidence="6" id="KW-0325">Glycoprotein</keyword>
<evidence type="ECO:0000256" key="5">
    <source>
        <dbReference type="ARBA" id="ARBA00022824"/>
    </source>
</evidence>
<keyword evidence="2" id="KW-0328">Glycosyltransferase</keyword>